<keyword evidence="1" id="KW-0812">Transmembrane</keyword>
<reference evidence="2 3" key="1">
    <citation type="submission" date="2024-04" db="EMBL/GenBank/DDBJ databases">
        <title>WGS of bacteria from Torrens River.</title>
        <authorList>
            <person name="Wyrsch E.R."/>
            <person name="Drigo B."/>
        </authorList>
    </citation>
    <scope>NUCLEOTIDE SEQUENCE [LARGE SCALE GENOMIC DNA]</scope>
    <source>
        <strain evidence="2 3">TWI153</strain>
    </source>
</reference>
<feature type="transmembrane region" description="Helical" evidence="1">
    <location>
        <begin position="58"/>
        <end position="75"/>
    </location>
</feature>
<organism evidence="2 3">
    <name type="scientific">Stenotrophomonas hibiscicola</name>
    <dbReference type="NCBI Taxonomy" id="86189"/>
    <lineage>
        <taxon>Bacteria</taxon>
        <taxon>Pseudomonadati</taxon>
        <taxon>Pseudomonadota</taxon>
        <taxon>Gammaproteobacteria</taxon>
        <taxon>Lysobacterales</taxon>
        <taxon>Lysobacteraceae</taxon>
        <taxon>Stenotrophomonas</taxon>
        <taxon>Stenotrophomonas maltophilia group</taxon>
    </lineage>
</organism>
<feature type="transmembrane region" description="Helical" evidence="1">
    <location>
        <begin position="32"/>
        <end position="52"/>
    </location>
</feature>
<sequence>MNTWKITWETFFKHSSRRSYAKELWRLSSIKLRVGFIVAALAFIAAISWVAHHHLDDWQSMAAILSAELFLFLIIEEMKGRVFRSEYGDANTVLGPPEKEWHRGSRFLMFKKKLTDASVTRDHVKNLFDLIDAKIDLENHRNETAKKFLIFASGVATASAVAWTKGLEPKAAIQAAAWFALFCAFIAPFLWVLPSRKERLKELKYFMLLCVKGNDL</sequence>
<evidence type="ECO:0000313" key="2">
    <source>
        <dbReference type="EMBL" id="MEN5389627.1"/>
    </source>
</evidence>
<evidence type="ECO:0000256" key="1">
    <source>
        <dbReference type="SAM" id="Phobius"/>
    </source>
</evidence>
<keyword evidence="1" id="KW-0472">Membrane</keyword>
<protein>
    <recommendedName>
        <fullName evidence="4">SMODS and SLOG-associating 2TM effector domain-containing protein</fullName>
    </recommendedName>
</protein>
<name>A0ABV0C7Q1_9GAMM</name>
<dbReference type="RefSeq" id="WP_346469553.1">
    <property type="nucleotide sequence ID" value="NZ_JBDJOF010000010.1"/>
</dbReference>
<gene>
    <name evidence="2" type="ORF">ABE587_07290</name>
</gene>
<proteinExistence type="predicted"/>
<dbReference type="EMBL" id="JBDJOF010000010">
    <property type="protein sequence ID" value="MEN5389627.1"/>
    <property type="molecule type" value="Genomic_DNA"/>
</dbReference>
<keyword evidence="3" id="KW-1185">Reference proteome</keyword>
<accession>A0ABV0C7Q1</accession>
<comment type="caution">
    <text evidence="2">The sequence shown here is derived from an EMBL/GenBank/DDBJ whole genome shotgun (WGS) entry which is preliminary data.</text>
</comment>
<feature type="transmembrane region" description="Helical" evidence="1">
    <location>
        <begin position="171"/>
        <end position="193"/>
    </location>
</feature>
<dbReference type="Proteomes" id="UP001400166">
    <property type="component" value="Unassembled WGS sequence"/>
</dbReference>
<keyword evidence="1" id="KW-1133">Transmembrane helix</keyword>
<evidence type="ECO:0008006" key="4">
    <source>
        <dbReference type="Google" id="ProtNLM"/>
    </source>
</evidence>
<evidence type="ECO:0000313" key="3">
    <source>
        <dbReference type="Proteomes" id="UP001400166"/>
    </source>
</evidence>
<feature type="transmembrane region" description="Helical" evidence="1">
    <location>
        <begin position="148"/>
        <end position="165"/>
    </location>
</feature>